<dbReference type="Proteomes" id="UP000291838">
    <property type="component" value="Unassembled WGS sequence"/>
</dbReference>
<dbReference type="GO" id="GO:0019941">
    <property type="term" value="P:modification-dependent protein catabolic process"/>
    <property type="evidence" value="ECO:0007669"/>
    <property type="project" value="UniProtKB-UniRule"/>
</dbReference>
<comment type="pathway">
    <text evidence="3">Protein degradation; proteasomal Pup-dependent pathway.</text>
</comment>
<dbReference type="AlphaFoldDB" id="A0A4Q2RSF1"/>
<evidence type="ECO:0000256" key="3">
    <source>
        <dbReference type="HAMAP-Rule" id="MF_00289"/>
    </source>
</evidence>
<protein>
    <recommendedName>
        <fullName evidence="3">Proteasome subunit alpha</fullName>
    </recommendedName>
    <alternativeName>
        <fullName evidence="3">20S proteasome alpha subunit</fullName>
    </alternativeName>
    <alternativeName>
        <fullName evidence="3">Proteasome core protein PrcA</fullName>
    </alternativeName>
</protein>
<dbReference type="CDD" id="cd01906">
    <property type="entry name" value="proteasome_protease_HslV"/>
    <property type="match status" value="1"/>
</dbReference>
<dbReference type="PROSITE" id="PS51475">
    <property type="entry name" value="PROTEASOME_ALPHA_2"/>
    <property type="match status" value="1"/>
</dbReference>
<gene>
    <name evidence="3 6" type="primary">prcA</name>
    <name evidence="6" type="ORF">EUA06_10410</name>
</gene>
<dbReference type="InterPro" id="IPR023332">
    <property type="entry name" value="Proteasome_alpha-type"/>
</dbReference>
<name>A0A4Q2RSF1_9ACTN</name>
<dbReference type="RefSeq" id="WP_129475297.1">
    <property type="nucleotide sequence ID" value="NZ_SDWS01000004.1"/>
</dbReference>
<feature type="region of interest" description="Disordered" evidence="5">
    <location>
        <begin position="231"/>
        <end position="329"/>
    </location>
</feature>
<dbReference type="HAMAP" id="MF_00289_B">
    <property type="entry name" value="Proteasome_A_B"/>
    <property type="match status" value="1"/>
</dbReference>
<dbReference type="GO" id="GO:0010498">
    <property type="term" value="P:proteasomal protein catabolic process"/>
    <property type="evidence" value="ECO:0007669"/>
    <property type="project" value="UniProtKB-UniRule"/>
</dbReference>
<dbReference type="EMBL" id="SDWS01000004">
    <property type="protein sequence ID" value="RYB90699.1"/>
    <property type="molecule type" value="Genomic_DNA"/>
</dbReference>
<evidence type="ECO:0000313" key="7">
    <source>
        <dbReference type="Proteomes" id="UP000291838"/>
    </source>
</evidence>
<comment type="similarity">
    <text evidence="3 4">Belongs to the peptidase T1A family.</text>
</comment>
<keyword evidence="2 3" id="KW-0647">Proteasome</keyword>
<organism evidence="6 7">
    <name type="scientific">Nocardioides glacieisoli</name>
    <dbReference type="NCBI Taxonomy" id="1168730"/>
    <lineage>
        <taxon>Bacteria</taxon>
        <taxon>Bacillati</taxon>
        <taxon>Actinomycetota</taxon>
        <taxon>Actinomycetes</taxon>
        <taxon>Propionibacteriales</taxon>
        <taxon>Nocardioidaceae</taxon>
        <taxon>Nocardioides</taxon>
    </lineage>
</organism>
<evidence type="ECO:0000256" key="2">
    <source>
        <dbReference type="ARBA" id="ARBA00022942"/>
    </source>
</evidence>
<dbReference type="InterPro" id="IPR001353">
    <property type="entry name" value="Proteasome_sua/b"/>
</dbReference>
<dbReference type="InterPro" id="IPR029055">
    <property type="entry name" value="Ntn_hydrolases_N"/>
</dbReference>
<comment type="subunit">
    <text evidence="3">The 20S proteasome core is composed of 14 alpha and 14 beta subunits that assemble into four stacked heptameric rings, resulting in a barrel-shaped structure. The two inner rings, each composed of seven catalytic beta subunits, are sandwiched by two outer rings, each composed of seven alpha subunits. The catalytic chamber with the active sites is on the inside of the barrel. Has a gated structure, the ends of the cylinder being occluded by the N-termini of the alpha-subunits. Is capped by the proteasome-associated ATPase, ARC.</text>
</comment>
<dbReference type="GO" id="GO:0004298">
    <property type="term" value="F:threonine-type endopeptidase activity"/>
    <property type="evidence" value="ECO:0007669"/>
    <property type="project" value="InterPro"/>
</dbReference>
<keyword evidence="6" id="KW-0378">Hydrolase</keyword>
<comment type="function">
    <text evidence="3">Component of the proteasome core, a large protease complex with broad specificity involved in protein degradation.</text>
</comment>
<dbReference type="SUPFAM" id="SSF56235">
    <property type="entry name" value="N-terminal nucleophile aminohydrolases (Ntn hydrolases)"/>
    <property type="match status" value="1"/>
</dbReference>
<dbReference type="Gene3D" id="3.60.20.10">
    <property type="entry name" value="Glutamine Phosphoribosylpyrophosphate, subunit 1, domain 1"/>
    <property type="match status" value="1"/>
</dbReference>
<evidence type="ECO:0000256" key="5">
    <source>
        <dbReference type="SAM" id="MobiDB-lite"/>
    </source>
</evidence>
<evidence type="ECO:0000256" key="4">
    <source>
        <dbReference type="PROSITE-ProRule" id="PRU00808"/>
    </source>
</evidence>
<comment type="activity regulation">
    <text evidence="3">The formation of the proteasomal ATPase ARC-20S proteasome complex, likely via the docking of the C-termini of ARC into the intersubunit pockets in the alpha-rings, may trigger opening of the gate for substrate entry. Interconversion between the open-gate and close-gate conformations leads to a dynamic regulation of the 20S proteasome proteolysis activity.</text>
</comment>
<dbReference type="UniPathway" id="UPA00997"/>
<keyword evidence="7" id="KW-1185">Reference proteome</keyword>
<comment type="caution">
    <text evidence="6">The sequence shown here is derived from an EMBL/GenBank/DDBJ whole genome shotgun (WGS) entry which is preliminary data.</text>
</comment>
<proteinExistence type="inferred from homology"/>
<feature type="compositionally biased region" description="Pro residues" evidence="5">
    <location>
        <begin position="306"/>
        <end position="329"/>
    </location>
</feature>
<keyword evidence="1 3" id="KW-0963">Cytoplasm</keyword>
<comment type="subcellular location">
    <subcellularLocation>
        <location evidence="3">Cytoplasm</location>
    </subcellularLocation>
</comment>
<dbReference type="GO" id="GO:0005737">
    <property type="term" value="C:cytoplasm"/>
    <property type="evidence" value="ECO:0007669"/>
    <property type="project" value="UniProtKB-SubCell"/>
</dbReference>
<dbReference type="OrthoDB" id="9775643at2"/>
<dbReference type="InterPro" id="IPR022296">
    <property type="entry name" value="Proteasome_asu_bac"/>
</dbReference>
<reference evidence="6 7" key="1">
    <citation type="submission" date="2019-01" db="EMBL/GenBank/DDBJ databases">
        <title>Novel species of Nocardioides.</title>
        <authorList>
            <person name="Liu Q."/>
            <person name="Xin Y.-H."/>
        </authorList>
    </citation>
    <scope>NUCLEOTIDE SEQUENCE [LARGE SCALE GENOMIC DNA]</scope>
    <source>
        <strain evidence="6 7">HLT3-15</strain>
    </source>
</reference>
<accession>A0A4Q2RSF1</accession>
<feature type="compositionally biased region" description="Pro residues" evidence="5">
    <location>
        <begin position="280"/>
        <end position="300"/>
    </location>
</feature>
<evidence type="ECO:0000313" key="6">
    <source>
        <dbReference type="EMBL" id="RYB90699.1"/>
    </source>
</evidence>
<dbReference type="GO" id="GO:0019773">
    <property type="term" value="C:proteasome core complex, alpha-subunit complex"/>
    <property type="evidence" value="ECO:0007669"/>
    <property type="project" value="UniProtKB-UniRule"/>
</dbReference>
<evidence type="ECO:0000256" key="1">
    <source>
        <dbReference type="ARBA" id="ARBA00022490"/>
    </source>
</evidence>
<sequence length="329" mass="35003">MSMPFYVSPEQMMKDRADFARKGIARGRSVVAVQYADGILFVSENPSQALHKVSEIYDRIAFAAVGRYNEFENLRIAGVRLADMRGYAYDRRDVTGRGLANAYAQTLGTIFSSGGEKPYEVEIFVAEIGDVAADDQLYRLTYDGQVADEHGFAVMGGAADVVAGHLREHYVAGSSLEDTLRVAVAALGHSETEDRVIPASALEVAALDRTRSQPRKFLRLRAARLTEILGDAGTADAPSPEDVLAGAAPRHTGVDDPQDPTDQVSGNVPPLEDPVTGEPPVAPPVHPAPATPEDPTPVEPSDPVAPGEPQPPAPQPPTPDPGDPPVSGR</sequence>
<dbReference type="NCBIfam" id="TIGR03691">
    <property type="entry name" value="20S_bact_alpha"/>
    <property type="match status" value="1"/>
</dbReference>
<dbReference type="Pfam" id="PF00227">
    <property type="entry name" value="Proteasome"/>
    <property type="match status" value="1"/>
</dbReference>